<evidence type="ECO:0000256" key="2">
    <source>
        <dbReference type="ARBA" id="ARBA00022475"/>
    </source>
</evidence>
<dbReference type="SUPFAM" id="SSF82689">
    <property type="entry name" value="Mechanosensitive channel protein MscS (YggB), C-terminal domain"/>
    <property type="match status" value="1"/>
</dbReference>
<dbReference type="Pfam" id="PF00924">
    <property type="entry name" value="MS_channel_2nd"/>
    <property type="match status" value="1"/>
</dbReference>
<comment type="caution">
    <text evidence="10">The sequence shown here is derived from an EMBL/GenBank/DDBJ whole genome shotgun (WGS) entry which is preliminary data.</text>
</comment>
<evidence type="ECO:0000256" key="8">
    <source>
        <dbReference type="SAM" id="SignalP"/>
    </source>
</evidence>
<dbReference type="PANTHER" id="PTHR30347:SF1">
    <property type="entry name" value="MECHANOSENSITIVE CHANNEL MSCK"/>
    <property type="match status" value="1"/>
</dbReference>
<feature type="coiled-coil region" evidence="6">
    <location>
        <begin position="117"/>
        <end position="144"/>
    </location>
</feature>
<dbReference type="Proteomes" id="UP001479606">
    <property type="component" value="Unassembled WGS sequence"/>
</dbReference>
<keyword evidence="8" id="KW-0732">Signal</keyword>
<dbReference type="InterPro" id="IPR011066">
    <property type="entry name" value="MscS_channel_C_sf"/>
</dbReference>
<name>A0ABU9LVJ3_9BACT</name>
<organism evidence="10 11">
    <name type="scientific">Hymenobacter segetis</name>
    <dbReference type="NCBI Taxonomy" id="2025509"/>
    <lineage>
        <taxon>Bacteria</taxon>
        <taxon>Pseudomonadati</taxon>
        <taxon>Bacteroidota</taxon>
        <taxon>Cytophagia</taxon>
        <taxon>Cytophagales</taxon>
        <taxon>Hymenobacteraceae</taxon>
        <taxon>Hymenobacter</taxon>
    </lineage>
</organism>
<dbReference type="EMBL" id="JBCEVZ010000022">
    <property type="protein sequence ID" value="MEL5994734.1"/>
    <property type="molecule type" value="Genomic_DNA"/>
</dbReference>
<feature type="transmembrane region" description="Helical" evidence="7">
    <location>
        <begin position="353"/>
        <end position="370"/>
    </location>
</feature>
<proteinExistence type="predicted"/>
<dbReference type="InterPro" id="IPR052702">
    <property type="entry name" value="MscS-like_channel"/>
</dbReference>
<evidence type="ECO:0000256" key="3">
    <source>
        <dbReference type="ARBA" id="ARBA00022692"/>
    </source>
</evidence>
<evidence type="ECO:0000313" key="11">
    <source>
        <dbReference type="Proteomes" id="UP001479606"/>
    </source>
</evidence>
<evidence type="ECO:0000256" key="1">
    <source>
        <dbReference type="ARBA" id="ARBA00004651"/>
    </source>
</evidence>
<dbReference type="Gene3D" id="1.10.287.1260">
    <property type="match status" value="1"/>
</dbReference>
<dbReference type="InterPro" id="IPR006685">
    <property type="entry name" value="MscS_channel_2nd"/>
</dbReference>
<keyword evidence="2" id="KW-1003">Cell membrane</keyword>
<keyword evidence="5 7" id="KW-0472">Membrane</keyword>
<sequence length="786" mass="87287">MPVPNSSSAFPKSIKTCLLPLLLWLLALAPAHAQSTVVKEDSMAVDTTVAHDDSYRLEVGYTTLSSISGQVRQVFDTRPLAEELPDIVENLKAIQYTLKQKGEVVDIKQLQMCQLMLVTLQEQLADWRTELAQAHTQLAAMQARLKTIAPPPPRIANADATTLALERSDSALLARQQRIGGLLAKRFLKVKQLQTQVAASYIQGMELQDEVGDQLRRYSRTSTKLSYPPLWEAESTPAPPADPKARKAGQYRREIINYYFANNWDNWAYMALIGLVFYGWVSFNYRRVRRQDLVLTEPFHYLRPGPIAATLVVMFSLAPALELHPPPVYLAVLQLLLLVALTAVFARSWPRRLFLYWLGMVAFFVWLSITNANATTGLGARWGLLGLNALAVAVGALLLWKLRDTLAQMRFLIPISWLFIGLNGLAIICNVVGRLSLAKMFSTAAIFGLTQGIGLGVFIELFTEAFHLQILCSRGSEGGTAAFDYDKIEPQLMRLLTVLSGVLWLMVFTSNLNVYNAVYGFFDQALTAPHTLGSTVFTFGNILLFFLILYVSALLQRYIGYFFGEVGDDNSDARKRGSWLVALRLLLVLVGFALATAATGLPLSKIAIVFGALSVGIGLGLQSIVNNLVSGIILIFERPFHVGDFIEVAGKSGRVQDIGIRSSKLTSVTGSEIIVPNGDLLSNHVINWTRTNDHIRVDLILKMTPGTDDLQTTLQKARELIQEEIKTSPYTMHNLPPEILLSSINGQVYELKVLFWITNIRQEQLTKSEILSGIYRRFTAEGLQLG</sequence>
<evidence type="ECO:0000256" key="6">
    <source>
        <dbReference type="SAM" id="Coils"/>
    </source>
</evidence>
<feature type="transmembrane region" description="Helical" evidence="7">
    <location>
        <begin position="445"/>
        <end position="471"/>
    </location>
</feature>
<feature type="transmembrane region" description="Helical" evidence="7">
    <location>
        <begin position="607"/>
        <end position="636"/>
    </location>
</feature>
<dbReference type="PANTHER" id="PTHR30347">
    <property type="entry name" value="POTASSIUM CHANNEL RELATED"/>
    <property type="match status" value="1"/>
</dbReference>
<dbReference type="RefSeq" id="WP_342298073.1">
    <property type="nucleotide sequence ID" value="NZ_JBCEVZ010000022.1"/>
</dbReference>
<feature type="domain" description="Mechanosensitive ion channel MscS" evidence="9">
    <location>
        <begin position="624"/>
        <end position="690"/>
    </location>
</feature>
<evidence type="ECO:0000259" key="9">
    <source>
        <dbReference type="Pfam" id="PF00924"/>
    </source>
</evidence>
<feature type="transmembrane region" description="Helical" evidence="7">
    <location>
        <begin position="382"/>
        <end position="400"/>
    </location>
</feature>
<dbReference type="Gene3D" id="3.30.70.100">
    <property type="match status" value="1"/>
</dbReference>
<feature type="chain" id="PRO_5046670268" evidence="8">
    <location>
        <begin position="34"/>
        <end position="786"/>
    </location>
</feature>
<feature type="transmembrane region" description="Helical" evidence="7">
    <location>
        <begin position="267"/>
        <end position="285"/>
    </location>
</feature>
<comment type="subcellular location">
    <subcellularLocation>
        <location evidence="1">Cell membrane</location>
        <topology evidence="1">Multi-pass membrane protein</topology>
    </subcellularLocation>
</comment>
<dbReference type="SUPFAM" id="SSF50182">
    <property type="entry name" value="Sm-like ribonucleoproteins"/>
    <property type="match status" value="1"/>
</dbReference>
<keyword evidence="6" id="KW-0175">Coiled coil</keyword>
<keyword evidence="3 7" id="KW-0812">Transmembrane</keyword>
<keyword evidence="11" id="KW-1185">Reference proteome</keyword>
<feature type="transmembrane region" description="Helical" evidence="7">
    <location>
        <begin position="581"/>
        <end position="601"/>
    </location>
</feature>
<evidence type="ECO:0000313" key="10">
    <source>
        <dbReference type="EMBL" id="MEL5994734.1"/>
    </source>
</evidence>
<feature type="transmembrane region" description="Helical" evidence="7">
    <location>
        <begin position="532"/>
        <end position="555"/>
    </location>
</feature>
<evidence type="ECO:0000256" key="4">
    <source>
        <dbReference type="ARBA" id="ARBA00022989"/>
    </source>
</evidence>
<evidence type="ECO:0000256" key="5">
    <source>
        <dbReference type="ARBA" id="ARBA00023136"/>
    </source>
</evidence>
<feature type="transmembrane region" description="Helical" evidence="7">
    <location>
        <begin position="492"/>
        <end position="512"/>
    </location>
</feature>
<accession>A0ABU9LVJ3</accession>
<evidence type="ECO:0000256" key="7">
    <source>
        <dbReference type="SAM" id="Phobius"/>
    </source>
</evidence>
<feature type="signal peptide" evidence="8">
    <location>
        <begin position="1"/>
        <end position="33"/>
    </location>
</feature>
<protein>
    <submittedName>
        <fullName evidence="10">Mechanosensitive ion channel domain-containing protein</fullName>
    </submittedName>
</protein>
<dbReference type="InterPro" id="IPR023408">
    <property type="entry name" value="MscS_beta-dom_sf"/>
</dbReference>
<feature type="transmembrane region" description="Helical" evidence="7">
    <location>
        <begin position="305"/>
        <end position="321"/>
    </location>
</feature>
<keyword evidence="4 7" id="KW-1133">Transmembrane helix</keyword>
<gene>
    <name evidence="10" type="ORF">AAFH49_10995</name>
</gene>
<dbReference type="Gene3D" id="2.30.30.60">
    <property type="match status" value="1"/>
</dbReference>
<reference evidence="10 11" key="1">
    <citation type="journal article" date="2018" name="Arch. Microbiol.">
        <title>Hymenobacter segetis sp. nov., isolated from soil.</title>
        <authorList>
            <person name="Ten L.N."/>
            <person name="Lim S.J."/>
            <person name="Kim B.O."/>
            <person name="Kang I.K."/>
            <person name="Jung H.Y."/>
        </authorList>
    </citation>
    <scope>NUCLEOTIDE SEQUENCE [LARGE SCALE GENOMIC DNA]</scope>
    <source>
        <strain evidence="10 11">S7-3-11</strain>
    </source>
</reference>
<feature type="transmembrane region" description="Helical" evidence="7">
    <location>
        <begin position="412"/>
        <end position="433"/>
    </location>
</feature>
<feature type="transmembrane region" description="Helical" evidence="7">
    <location>
        <begin position="327"/>
        <end position="346"/>
    </location>
</feature>
<dbReference type="InterPro" id="IPR010920">
    <property type="entry name" value="LSM_dom_sf"/>
</dbReference>